<evidence type="ECO:0000313" key="5">
    <source>
        <dbReference type="Proteomes" id="UP001301152"/>
    </source>
</evidence>
<dbReference type="Gene3D" id="3.20.20.30">
    <property type="entry name" value="Luciferase-like domain"/>
    <property type="match status" value="1"/>
</dbReference>
<gene>
    <name evidence="4" type="ORF">OQ497_02380</name>
</gene>
<dbReference type="InterPro" id="IPR050766">
    <property type="entry name" value="Bact_Lucif_Oxidored"/>
</dbReference>
<dbReference type="PANTHER" id="PTHR30137">
    <property type="entry name" value="LUCIFERASE-LIKE MONOOXYGENASE"/>
    <property type="match status" value="1"/>
</dbReference>
<keyword evidence="2" id="KW-0503">Monooxygenase</keyword>
<dbReference type="InterPro" id="IPR036661">
    <property type="entry name" value="Luciferase-like_sf"/>
</dbReference>
<feature type="domain" description="Luciferase-like" evidence="3">
    <location>
        <begin position="1"/>
        <end position="314"/>
    </location>
</feature>
<evidence type="ECO:0000313" key="4">
    <source>
        <dbReference type="EMBL" id="MCX2562818.1"/>
    </source>
</evidence>
<evidence type="ECO:0000256" key="2">
    <source>
        <dbReference type="ARBA" id="ARBA00023033"/>
    </source>
</evidence>
<reference evidence="4 5" key="1">
    <citation type="submission" date="2022-11" db="EMBL/GenBank/DDBJ databases">
        <title>Genome sequencing of Acetobacter type strain.</title>
        <authorList>
            <person name="Heo J."/>
            <person name="Lee D."/>
            <person name="Han B.-H."/>
            <person name="Hong S.-B."/>
            <person name="Kwon S.-W."/>
        </authorList>
    </citation>
    <scope>NUCLEOTIDE SEQUENCE [LARGE SCALE GENOMIC DNA]</scope>
    <source>
        <strain evidence="4 5">KACC 21253</strain>
    </source>
</reference>
<dbReference type="SUPFAM" id="SSF51679">
    <property type="entry name" value="Bacterial luciferase-like"/>
    <property type="match status" value="1"/>
</dbReference>
<organism evidence="4 5">
    <name type="scientific">Acetobacter thailandicus</name>
    <dbReference type="NCBI Taxonomy" id="1502842"/>
    <lineage>
        <taxon>Bacteria</taxon>
        <taxon>Pseudomonadati</taxon>
        <taxon>Pseudomonadota</taxon>
        <taxon>Alphaproteobacteria</taxon>
        <taxon>Acetobacterales</taxon>
        <taxon>Acetobacteraceae</taxon>
        <taxon>Acetobacter</taxon>
    </lineage>
</organism>
<dbReference type="Proteomes" id="UP001301152">
    <property type="component" value="Unassembled WGS sequence"/>
</dbReference>
<proteinExistence type="predicted"/>
<dbReference type="InterPro" id="IPR011251">
    <property type="entry name" value="Luciferase-like_dom"/>
</dbReference>
<protein>
    <submittedName>
        <fullName evidence="4">LLM class flavin-dependent oxidoreductase</fullName>
    </submittedName>
</protein>
<comment type="caution">
    <text evidence="4">The sequence shown here is derived from an EMBL/GenBank/DDBJ whole genome shotgun (WGS) entry which is preliminary data.</text>
</comment>
<accession>A0ABT3QC05</accession>
<name>A0ABT3QC05_9PROT</name>
<evidence type="ECO:0000259" key="3">
    <source>
        <dbReference type="Pfam" id="PF00296"/>
    </source>
</evidence>
<dbReference type="Pfam" id="PF00296">
    <property type="entry name" value="Bac_luciferase"/>
    <property type="match status" value="1"/>
</dbReference>
<keyword evidence="5" id="KW-1185">Reference proteome</keyword>
<dbReference type="RefSeq" id="WP_086553453.1">
    <property type="nucleotide sequence ID" value="NZ_JAERKX010000001.1"/>
</dbReference>
<dbReference type="PANTHER" id="PTHR30137:SF8">
    <property type="entry name" value="BLR5498 PROTEIN"/>
    <property type="match status" value="1"/>
</dbReference>
<keyword evidence="1" id="KW-0560">Oxidoreductase</keyword>
<evidence type="ECO:0000256" key="1">
    <source>
        <dbReference type="ARBA" id="ARBA00023002"/>
    </source>
</evidence>
<sequence length="345" mass="38907">MKFSLFVHMERTAPEKSHSELFSELETLVKIAEDGGMETAWIGEHHCMEFTIAPNPFINIAYLGAKTKRIRLGTGTVVAPFWHPLRLAGEAALADLACQGRLDLGIARGAYQFEYERLSPGLDAMEAGKKMREMVPLLPALWKGDVTHEGEFWRFPSSTSVPKPVQSELPVWVAARDPNSHAFAVANGCNVQVTPLAAGDEEVESLMERFNQACQNSPDVPRPDIMLLMHGYVAENEKDTEAAVKDLAKFYCYFESWFQNKAPIKNGFIEALSEEHIASHPRYTPENMKKNLVVGTPDEVIERIRGYEKMGYDQFSFWIDSLMPFERKKASLERFVRDVMPAFAA</sequence>
<dbReference type="EMBL" id="JAPIUZ010000001">
    <property type="protein sequence ID" value="MCX2562818.1"/>
    <property type="molecule type" value="Genomic_DNA"/>
</dbReference>